<dbReference type="NCBIfam" id="TIGR01359">
    <property type="entry name" value="UMP_CMP_kin_fam"/>
    <property type="match status" value="1"/>
</dbReference>
<dbReference type="CDD" id="cd01428">
    <property type="entry name" value="ADK"/>
    <property type="match status" value="1"/>
</dbReference>
<keyword evidence="5 10" id="KW-0418">Kinase</keyword>
<dbReference type="InterPro" id="IPR000850">
    <property type="entry name" value="Adenylat/UMP-CMP_kin"/>
</dbReference>
<dbReference type="GO" id="GO:0005634">
    <property type="term" value="C:nucleus"/>
    <property type="evidence" value="ECO:0007669"/>
    <property type="project" value="UniProtKB-SubCell"/>
</dbReference>
<dbReference type="HAMAP" id="MF_03172">
    <property type="entry name" value="Adenylate_kinase_UMP_CMP_kin"/>
    <property type="match status" value="1"/>
</dbReference>
<dbReference type="Pfam" id="PF00406">
    <property type="entry name" value="ADK"/>
    <property type="match status" value="1"/>
</dbReference>
<evidence type="ECO:0000256" key="8">
    <source>
        <dbReference type="ARBA" id="ARBA00023242"/>
    </source>
</evidence>
<dbReference type="PANTHER" id="PTHR23359">
    <property type="entry name" value="NUCLEOTIDE KINASE"/>
    <property type="match status" value="1"/>
</dbReference>
<reference evidence="11" key="5">
    <citation type="journal article" date="2021" name="G3 (Bethesda)">
        <title>Aegilops tauschii genome assembly Aet v5.0 features greater sequence contiguity and improved annotation.</title>
        <authorList>
            <person name="Wang L."/>
            <person name="Zhu T."/>
            <person name="Rodriguez J.C."/>
            <person name="Deal K.R."/>
            <person name="Dubcovsky J."/>
            <person name="McGuire P.E."/>
            <person name="Lux T."/>
            <person name="Spannagl M."/>
            <person name="Mayer K.F.X."/>
            <person name="Baldrich P."/>
            <person name="Meyers B.C."/>
            <person name="Huo N."/>
            <person name="Gu Y.Q."/>
            <person name="Zhou H."/>
            <person name="Devos K.M."/>
            <person name="Bennetzen J.L."/>
            <person name="Unver T."/>
            <person name="Budak H."/>
            <person name="Gulick P.J."/>
            <person name="Galiba G."/>
            <person name="Kalapos B."/>
            <person name="Nelson D.R."/>
            <person name="Li P."/>
            <person name="You F.M."/>
            <person name="Luo M.C."/>
            <person name="Dvorak J."/>
        </authorList>
    </citation>
    <scope>NUCLEOTIDE SEQUENCE [LARGE SCALE GENOMIC DNA]</scope>
    <source>
        <strain evidence="11">cv. AL8/78</strain>
    </source>
</reference>
<accession>A0A453ECS6</accession>
<dbReference type="GO" id="GO:0036430">
    <property type="term" value="F:CMP kinase activity"/>
    <property type="evidence" value="ECO:0007669"/>
    <property type="project" value="RHEA"/>
</dbReference>
<dbReference type="InterPro" id="IPR027417">
    <property type="entry name" value="P-loop_NTPase"/>
</dbReference>
<comment type="domain">
    <text evidence="10">Consists of three domains, a large central CORE domain and two small peripheral domains, NMPbind and LID, which undergo movements during catalysis. The LID domain closes over the site of phosphoryl transfer upon ATP binding. Assembling and dissambling the active center during each catalytic cycle provides an effective means to prevent ATP hydrolysis.</text>
</comment>
<evidence type="ECO:0000256" key="4">
    <source>
        <dbReference type="ARBA" id="ARBA00022741"/>
    </source>
</evidence>
<evidence type="ECO:0000256" key="9">
    <source>
        <dbReference type="ARBA" id="ARBA00048116"/>
    </source>
</evidence>
<feature type="binding site" evidence="10">
    <location>
        <begin position="141"/>
        <end position="144"/>
    </location>
    <ligand>
        <name>a ribonucleoside 5'-phosphate</name>
        <dbReference type="ChEBI" id="CHEBI:58043"/>
    </ligand>
</feature>
<comment type="subcellular location">
    <subcellularLocation>
        <location evidence="10">Cytoplasm</location>
    </subcellularLocation>
    <subcellularLocation>
        <location evidence="10">Nucleus</location>
    </subcellularLocation>
</comment>
<feature type="binding site" evidence="10">
    <location>
        <begin position="67"/>
        <end position="72"/>
    </location>
    <ligand>
        <name>ATP</name>
        <dbReference type="ChEBI" id="CHEBI:30616"/>
    </ligand>
</feature>
<dbReference type="SUPFAM" id="SSF52540">
    <property type="entry name" value="P-loop containing nucleoside triphosphate hydrolases"/>
    <property type="match status" value="1"/>
</dbReference>
<dbReference type="PROSITE" id="PS00113">
    <property type="entry name" value="ADENYLATE_KINASE"/>
    <property type="match status" value="1"/>
</dbReference>
<comment type="catalytic activity">
    <reaction evidence="9 10">
        <text>UMP + ATP = UDP + ADP</text>
        <dbReference type="Rhea" id="RHEA:24400"/>
        <dbReference type="ChEBI" id="CHEBI:30616"/>
        <dbReference type="ChEBI" id="CHEBI:57865"/>
        <dbReference type="ChEBI" id="CHEBI:58223"/>
        <dbReference type="ChEBI" id="CHEBI:456216"/>
        <dbReference type="EC" id="2.7.4.14"/>
    </reaction>
</comment>
<comment type="function">
    <text evidence="1">Catalyzes the reversible transfer of the terminal phosphate group between ATP and AMP. Plays an important role in cellular energy homeostasis and in adenine nucleotide metabolism.</text>
</comment>
<dbReference type="GO" id="GO:0006207">
    <property type="term" value="P:'de novo' pyrimidine nucleobase biosynthetic process"/>
    <property type="evidence" value="ECO:0007669"/>
    <property type="project" value="InterPro"/>
</dbReference>
<feature type="binding site" evidence="10">
    <location>
        <position position="184"/>
    </location>
    <ligand>
        <name>a ribonucleoside 5'-phosphate</name>
        <dbReference type="ChEBI" id="CHEBI:58043"/>
    </ligand>
</feature>
<comment type="caution">
    <text evidence="10">Lacks conserved residue(s) required for the propagation of feature annotation.</text>
</comment>
<comment type="similarity">
    <text evidence="10">Belongs to the adenylate kinase family. UMP-CMP kinase subfamily.</text>
</comment>
<keyword evidence="3 10" id="KW-0808">Transferase</keyword>
<comment type="catalytic activity">
    <reaction evidence="10">
        <text>dCMP + ATP = dCDP + ADP</text>
        <dbReference type="Rhea" id="RHEA:25094"/>
        <dbReference type="ChEBI" id="CHEBI:30616"/>
        <dbReference type="ChEBI" id="CHEBI:57566"/>
        <dbReference type="ChEBI" id="CHEBI:58593"/>
        <dbReference type="ChEBI" id="CHEBI:456216"/>
        <dbReference type="EC" id="2.7.4.14"/>
    </reaction>
</comment>
<dbReference type="Proteomes" id="UP000015105">
    <property type="component" value="Chromosome 3D"/>
</dbReference>
<keyword evidence="7 10" id="KW-0665">Pyrimidine biosynthesis</keyword>
<comment type="catalytic activity">
    <reaction evidence="10">
        <text>CMP + ATP = CDP + ADP</text>
        <dbReference type="Rhea" id="RHEA:11600"/>
        <dbReference type="ChEBI" id="CHEBI:30616"/>
        <dbReference type="ChEBI" id="CHEBI:58069"/>
        <dbReference type="ChEBI" id="CHEBI:60377"/>
        <dbReference type="ChEBI" id="CHEBI:456216"/>
        <dbReference type="EC" id="2.7.4.14"/>
    </reaction>
</comment>
<keyword evidence="12" id="KW-1185">Reference proteome</keyword>
<dbReference type="EnsemblPlants" id="AET3Gv20296900.2">
    <property type="protein sequence ID" value="AET3Gv20296900.2"/>
    <property type="gene ID" value="AET3Gv20296900"/>
</dbReference>
<reference evidence="11" key="3">
    <citation type="journal article" date="2017" name="Nature">
        <title>Genome sequence of the progenitor of the wheat D genome Aegilops tauschii.</title>
        <authorList>
            <person name="Luo M.C."/>
            <person name="Gu Y.Q."/>
            <person name="Puiu D."/>
            <person name="Wang H."/>
            <person name="Twardziok S.O."/>
            <person name="Deal K.R."/>
            <person name="Huo N."/>
            <person name="Zhu T."/>
            <person name="Wang L."/>
            <person name="Wang Y."/>
            <person name="McGuire P.E."/>
            <person name="Liu S."/>
            <person name="Long H."/>
            <person name="Ramasamy R.K."/>
            <person name="Rodriguez J.C."/>
            <person name="Van S.L."/>
            <person name="Yuan L."/>
            <person name="Wang Z."/>
            <person name="Xia Z."/>
            <person name="Xiao L."/>
            <person name="Anderson O.D."/>
            <person name="Ouyang S."/>
            <person name="Liang Y."/>
            <person name="Zimin A.V."/>
            <person name="Pertea G."/>
            <person name="Qi P."/>
            <person name="Bennetzen J.L."/>
            <person name="Dai X."/>
            <person name="Dawson M.W."/>
            <person name="Muller H.G."/>
            <person name="Kugler K."/>
            <person name="Rivarola-Duarte L."/>
            <person name="Spannagl M."/>
            <person name="Mayer K.F.X."/>
            <person name="Lu F.H."/>
            <person name="Bevan M.W."/>
            <person name="Leroy P."/>
            <person name="Li P."/>
            <person name="You F.M."/>
            <person name="Sun Q."/>
            <person name="Liu Z."/>
            <person name="Lyons E."/>
            <person name="Wicker T."/>
            <person name="Salzberg S.L."/>
            <person name="Devos K.M."/>
            <person name="Dvorak J."/>
        </authorList>
    </citation>
    <scope>NUCLEOTIDE SEQUENCE [LARGE SCALE GENOMIC DNA]</scope>
    <source>
        <strain evidence="11">cv. AL8/78</strain>
    </source>
</reference>
<comment type="cofactor">
    <cofactor evidence="10">
        <name>Mg(2+)</name>
        <dbReference type="ChEBI" id="CHEBI:18420"/>
    </cofactor>
    <text evidence="10">Binds 1 Mg(2+) ion per monomer.</text>
</comment>
<proteinExistence type="inferred from homology"/>
<keyword evidence="2 10" id="KW-0963">Cytoplasm</keyword>
<feature type="binding site" evidence="10">
    <location>
        <position position="195"/>
    </location>
    <ligand>
        <name>a ribonucleoside 5'-phosphate</name>
        <dbReference type="ChEBI" id="CHEBI:58043"/>
    </ligand>
</feature>
<evidence type="ECO:0000256" key="2">
    <source>
        <dbReference type="ARBA" id="ARBA00022490"/>
    </source>
</evidence>
<sequence length="276" mass="31615">SLLCTKSFASYLYFFSRLPASRIEFLPVRRRGRRSTVAKNGKLSPDWSGSFPSGKKITVVFVIGGPGSGKGTQCAKIVSHFGFTHLSAGDLLREEVKSDTEQGTMIKNLMHEGKLVPSEIIVRLLLKAMLASGNDKFLIDGFPRNEENREAYEKIIKIEPEFVLLIDCSREEMERRILHRNQGRDDDNMETIRRRFEVFQQSTLPVIQHYEKMGKLRRVDGDRQPDMVFEDVKAVFAQLNTQANQGSNVSRAQTNPFKRWFLDLFCSCFDVADRRN</sequence>
<dbReference type="Gramene" id="AET3Gv20296900.2">
    <property type="protein sequence ID" value="AET3Gv20296900.2"/>
    <property type="gene ID" value="AET3Gv20296900"/>
</dbReference>
<dbReference type="InterPro" id="IPR033690">
    <property type="entry name" value="Adenylat_kinase_CS"/>
</dbReference>
<evidence type="ECO:0000256" key="7">
    <source>
        <dbReference type="ARBA" id="ARBA00022975"/>
    </source>
</evidence>
<feature type="binding site" evidence="10">
    <location>
        <position position="180"/>
    </location>
    <ligand>
        <name>ATP</name>
        <dbReference type="ChEBI" id="CHEBI:30616"/>
    </ligand>
</feature>
<comment type="function">
    <text evidence="10">Catalyzes the phosphorylation of pyrimidine nucleoside monophosphates at the expense of ATP. Plays an important role in de novo pyrimidine nucleotide biosynthesis. Has preference for UMP and CMP as phosphate acceptors.</text>
</comment>
<organism evidence="11 12">
    <name type="scientific">Aegilops tauschii subsp. strangulata</name>
    <name type="common">Goatgrass</name>
    <dbReference type="NCBI Taxonomy" id="200361"/>
    <lineage>
        <taxon>Eukaryota</taxon>
        <taxon>Viridiplantae</taxon>
        <taxon>Streptophyta</taxon>
        <taxon>Embryophyta</taxon>
        <taxon>Tracheophyta</taxon>
        <taxon>Spermatophyta</taxon>
        <taxon>Magnoliopsida</taxon>
        <taxon>Liliopsida</taxon>
        <taxon>Poales</taxon>
        <taxon>Poaceae</taxon>
        <taxon>BOP clade</taxon>
        <taxon>Pooideae</taxon>
        <taxon>Triticodae</taxon>
        <taxon>Triticeae</taxon>
        <taxon>Triticinae</taxon>
        <taxon>Aegilops</taxon>
    </lineage>
</organism>
<feature type="binding site" evidence="10">
    <location>
        <position position="148"/>
    </location>
    <ligand>
        <name>CMP</name>
        <dbReference type="ChEBI" id="CHEBI:60377"/>
    </ligand>
</feature>
<dbReference type="Gene3D" id="3.40.50.300">
    <property type="entry name" value="P-loop containing nucleotide triphosphate hydrolases"/>
    <property type="match status" value="1"/>
</dbReference>
<reference evidence="11" key="4">
    <citation type="submission" date="2019-03" db="UniProtKB">
        <authorList>
            <consortium name="EnsemblPlants"/>
        </authorList>
    </citation>
    <scope>IDENTIFICATION</scope>
</reference>
<dbReference type="EC" id="2.7.4.14" evidence="10"/>
<feature type="binding site" evidence="10">
    <location>
        <begin position="114"/>
        <end position="116"/>
    </location>
    <ligand>
        <name>a ribonucleoside 5'-phosphate</name>
        <dbReference type="ChEBI" id="CHEBI:58043"/>
    </ligand>
</feature>
<evidence type="ECO:0000313" key="12">
    <source>
        <dbReference type="Proteomes" id="UP000015105"/>
    </source>
</evidence>
<evidence type="ECO:0000313" key="11">
    <source>
        <dbReference type="EnsemblPlants" id="AET3Gv20296900.2"/>
    </source>
</evidence>
<dbReference type="GO" id="GO:0006221">
    <property type="term" value="P:pyrimidine nucleotide biosynthetic process"/>
    <property type="evidence" value="ECO:0007669"/>
    <property type="project" value="UniProtKB-UniRule"/>
</dbReference>
<keyword evidence="6 10" id="KW-0067">ATP-binding</keyword>
<feature type="binding site" evidence="10">
    <location>
        <position position="93"/>
    </location>
    <ligand>
        <name>a ribonucleoside 5'-phosphate</name>
        <dbReference type="ChEBI" id="CHEBI:58043"/>
    </ligand>
</feature>
<reference evidence="12" key="1">
    <citation type="journal article" date="2014" name="Science">
        <title>Ancient hybridizations among the ancestral genomes of bread wheat.</title>
        <authorList>
            <consortium name="International Wheat Genome Sequencing Consortium,"/>
            <person name="Marcussen T."/>
            <person name="Sandve S.R."/>
            <person name="Heier L."/>
            <person name="Spannagl M."/>
            <person name="Pfeifer M."/>
            <person name="Jakobsen K.S."/>
            <person name="Wulff B.B."/>
            <person name="Steuernagel B."/>
            <person name="Mayer K.F."/>
            <person name="Olsen O.A."/>
        </authorList>
    </citation>
    <scope>NUCLEOTIDE SEQUENCE [LARGE SCALE GENOMIC DNA]</scope>
    <source>
        <strain evidence="12">cv. AL8/78</strain>
    </source>
</reference>
<evidence type="ECO:0000256" key="3">
    <source>
        <dbReference type="ARBA" id="ARBA00022679"/>
    </source>
</evidence>
<dbReference type="InterPro" id="IPR006266">
    <property type="entry name" value="UMP_CMP_kinase"/>
</dbReference>
<dbReference type="AlphaFoldDB" id="A0A453ECS6"/>
<evidence type="ECO:0000256" key="5">
    <source>
        <dbReference type="ARBA" id="ARBA00022777"/>
    </source>
</evidence>
<reference evidence="12" key="2">
    <citation type="journal article" date="2017" name="Nat. Plants">
        <title>The Aegilops tauschii genome reveals multiple impacts of transposons.</title>
        <authorList>
            <person name="Zhao G."/>
            <person name="Zou C."/>
            <person name="Li K."/>
            <person name="Wang K."/>
            <person name="Li T."/>
            <person name="Gao L."/>
            <person name="Zhang X."/>
            <person name="Wang H."/>
            <person name="Yang Z."/>
            <person name="Liu X."/>
            <person name="Jiang W."/>
            <person name="Mao L."/>
            <person name="Kong X."/>
            <person name="Jiao Y."/>
            <person name="Jia J."/>
        </authorList>
    </citation>
    <scope>NUCLEOTIDE SEQUENCE [LARGE SCALE GENOMIC DNA]</scope>
    <source>
        <strain evidence="12">cv. AL8/78</strain>
    </source>
</reference>
<feature type="binding site" evidence="10">
    <location>
        <position position="223"/>
    </location>
    <ligand>
        <name>ATP</name>
        <dbReference type="ChEBI" id="CHEBI:30616"/>
    </ligand>
</feature>
<evidence type="ECO:0000256" key="10">
    <source>
        <dbReference type="HAMAP-Rule" id="MF_03172"/>
    </source>
</evidence>
<keyword evidence="8 10" id="KW-0539">Nucleus</keyword>
<comment type="subunit">
    <text evidence="10">Monomer.</text>
</comment>
<keyword evidence="4 10" id="KW-0547">Nucleotide-binding</keyword>
<evidence type="ECO:0000256" key="6">
    <source>
        <dbReference type="ARBA" id="ARBA00022840"/>
    </source>
</evidence>
<dbReference type="STRING" id="200361.A0A453ECS6"/>
<dbReference type="GO" id="GO:0005737">
    <property type="term" value="C:cytoplasm"/>
    <property type="evidence" value="ECO:0007669"/>
    <property type="project" value="UniProtKB-SubCell"/>
</dbReference>
<name>A0A453ECS6_AEGTS</name>
<dbReference type="PRINTS" id="PR00094">
    <property type="entry name" value="ADENYLTKNASE"/>
</dbReference>
<dbReference type="GO" id="GO:0036431">
    <property type="term" value="F:dCMP kinase activity"/>
    <property type="evidence" value="ECO:0007669"/>
    <property type="project" value="RHEA"/>
</dbReference>
<evidence type="ECO:0000256" key="1">
    <source>
        <dbReference type="ARBA" id="ARBA00003053"/>
    </source>
</evidence>
<dbReference type="HAMAP" id="MF_00235">
    <property type="entry name" value="Adenylate_kinase_Adk"/>
    <property type="match status" value="1"/>
</dbReference>
<dbReference type="GO" id="GO:0033862">
    <property type="term" value="F:UMP kinase activity"/>
    <property type="evidence" value="ECO:0007669"/>
    <property type="project" value="RHEA"/>
</dbReference>
<protein>
    <recommendedName>
        <fullName evidence="10">UMP-CMP kinase</fullName>
        <ecNumber evidence="10">2.7.4.14</ecNumber>
    </recommendedName>
    <alternativeName>
        <fullName evidence="10">Deoxycytidylate kinase</fullName>
        <shortName evidence="10">CK</shortName>
        <shortName evidence="10">dCMP kinase</shortName>
    </alternativeName>
    <alternativeName>
        <fullName evidence="10">Uridine monophosphate/cytidine monophosphate kinase</fullName>
        <shortName evidence="10">UMP/CMP kinase</shortName>
        <shortName evidence="10">UMP/CMPK</shortName>
    </alternativeName>
</protein>
<dbReference type="FunFam" id="3.40.50.300:FF:000315">
    <property type="entry name" value="Adenylate kinase 1"/>
    <property type="match status" value="1"/>
</dbReference>
<dbReference type="GO" id="GO:0005524">
    <property type="term" value="F:ATP binding"/>
    <property type="evidence" value="ECO:0007669"/>
    <property type="project" value="UniProtKB-KW"/>
</dbReference>